<dbReference type="EMBL" id="VIQT01000014">
    <property type="protein sequence ID" value="NDO39656.1"/>
    <property type="molecule type" value="Genomic_DNA"/>
</dbReference>
<keyword evidence="7 8" id="KW-0472">Membrane</keyword>
<dbReference type="GO" id="GO:0009401">
    <property type="term" value="P:phosphoenolpyruvate-dependent sugar phosphotransferase system"/>
    <property type="evidence" value="ECO:0007669"/>
    <property type="project" value="InterPro"/>
</dbReference>
<feature type="transmembrane region" description="Helical" evidence="8">
    <location>
        <begin position="333"/>
        <end position="351"/>
    </location>
</feature>
<feature type="transmembrane region" description="Helical" evidence="8">
    <location>
        <begin position="292"/>
        <end position="313"/>
    </location>
</feature>
<keyword evidence="3" id="KW-1003">Cell membrane</keyword>
<reference evidence="10 12" key="1">
    <citation type="submission" date="2018-08" db="EMBL/GenBank/DDBJ databases">
        <title>Murine metabolic-syndrome-specific gut microbial biobank.</title>
        <authorList>
            <person name="Liu C."/>
        </authorList>
    </citation>
    <scope>NUCLEOTIDE SEQUENCE [LARGE SCALE GENOMIC DNA]</scope>
    <source>
        <strain evidence="10 12">X69</strain>
    </source>
</reference>
<evidence type="ECO:0000256" key="1">
    <source>
        <dbReference type="ARBA" id="ARBA00004651"/>
    </source>
</evidence>
<evidence type="ECO:0000256" key="3">
    <source>
        <dbReference type="ARBA" id="ARBA00022475"/>
    </source>
</evidence>
<evidence type="ECO:0000313" key="12">
    <source>
        <dbReference type="Proteomes" id="UP000446348"/>
    </source>
</evidence>
<dbReference type="Proteomes" id="UP000446348">
    <property type="component" value="Unassembled WGS sequence"/>
</dbReference>
<proteinExistence type="predicted"/>
<dbReference type="AlphaFoldDB" id="A0A845RQS0"/>
<feature type="transmembrane region" description="Helical" evidence="8">
    <location>
        <begin position="116"/>
        <end position="133"/>
    </location>
</feature>
<evidence type="ECO:0000256" key="5">
    <source>
        <dbReference type="ARBA" id="ARBA00022692"/>
    </source>
</evidence>
<dbReference type="GO" id="GO:0005886">
    <property type="term" value="C:plasma membrane"/>
    <property type="evidence" value="ECO:0007669"/>
    <property type="project" value="UniProtKB-SubCell"/>
</dbReference>
<feature type="transmembrane region" description="Helical" evidence="8">
    <location>
        <begin position="240"/>
        <end position="259"/>
    </location>
</feature>
<evidence type="ECO:0000313" key="10">
    <source>
        <dbReference type="EMBL" id="NBI79962.1"/>
    </source>
</evidence>
<feature type="transmembrane region" description="Helical" evidence="8">
    <location>
        <begin position="145"/>
        <end position="170"/>
    </location>
</feature>
<name>A0A845RQS0_9FIRM</name>
<sequence length="369" mass="37879">MQMENNAQELTGIKKYFKEQNIEFSFNRIAIQGLGGMAHGLFASLLIGTIIKTVGGFIPGSVGAFLLEVAGYTTSVQGAAMALAIGYAMSCPPYVLYSLATVGFAANALGGGGGPLAVYAISLVAILCGKLVSKRTPVDLIVTPTVTILVGVLLAKFLAPPIGEIAVILGDVIMWATNQQPFLMGVLVSVLMGIVLTLPISSAAICAALGIVGLAGGAAVAGCCAQMVGFAVCTYRENKMGGLTAIGLGTSMLLVPNLLKKPILWLPPTLAAAITGPIATCVFGLTMNGASVSAGMGTCGLVGPIGVVTGWLTPSEKAVEMGMTAIAPGAMDWIGMLLICFVLPAILSFVISEFMRKKGWIQEGDYKLV</sequence>
<comment type="subcellular location">
    <subcellularLocation>
        <location evidence="1">Cell membrane</location>
        <topology evidence="1">Multi-pass membrane protein</topology>
    </subcellularLocation>
</comment>
<evidence type="ECO:0000256" key="8">
    <source>
        <dbReference type="SAM" id="Phobius"/>
    </source>
</evidence>
<dbReference type="Proteomes" id="UP000462501">
    <property type="component" value="Unassembled WGS sequence"/>
</dbReference>
<evidence type="ECO:0000256" key="2">
    <source>
        <dbReference type="ARBA" id="ARBA00022448"/>
    </source>
</evidence>
<organism evidence="10 12">
    <name type="scientific">Anaerotruncus colihominis</name>
    <dbReference type="NCBI Taxonomy" id="169435"/>
    <lineage>
        <taxon>Bacteria</taxon>
        <taxon>Bacillati</taxon>
        <taxon>Bacillota</taxon>
        <taxon>Clostridia</taxon>
        <taxon>Eubacteriales</taxon>
        <taxon>Oscillospiraceae</taxon>
        <taxon>Anaerotruncus</taxon>
    </lineage>
</organism>
<accession>A0A845RQS0</accession>
<keyword evidence="5 8" id="KW-0812">Transmembrane</keyword>
<dbReference type="EMBL" id="QXWZ01000029">
    <property type="protein sequence ID" value="NBI79962.1"/>
    <property type="molecule type" value="Genomic_DNA"/>
</dbReference>
<evidence type="ECO:0000313" key="13">
    <source>
        <dbReference type="Proteomes" id="UP000462501"/>
    </source>
</evidence>
<feature type="transmembrane region" description="Helical" evidence="8">
    <location>
        <begin position="207"/>
        <end position="233"/>
    </location>
</feature>
<keyword evidence="6 8" id="KW-1133">Transmembrane helix</keyword>
<protein>
    <submittedName>
        <fullName evidence="10">PTS sugar transporter subunit IIC</fullName>
    </submittedName>
</protein>
<keyword evidence="4 10" id="KW-0762">Sugar transport</keyword>
<reference evidence="11 13" key="2">
    <citation type="submission" date="2019-06" db="EMBL/GenBank/DDBJ databases">
        <title>Draft genome sequences of 15 bacterial species constituting the stable defined intestinal microbiota of the GM15 gnotobiotic mouse model.</title>
        <authorList>
            <person name="Elie C."/>
            <person name="Mathieu A."/>
            <person name="Saliou A."/>
            <person name="Darnaud M."/>
            <person name="Leulier F."/>
            <person name="Tamellini A."/>
        </authorList>
    </citation>
    <scope>NUCLEOTIDE SEQUENCE [LARGE SCALE GENOMIC DNA]</scope>
    <source>
        <strain evidence="11 13">JM4-15</strain>
    </source>
</reference>
<gene>
    <name evidence="10" type="ORF">D3Z39_14035</name>
    <name evidence="11" type="ORF">FMM72_10450</name>
</gene>
<dbReference type="RefSeq" id="WP_160210689.1">
    <property type="nucleotide sequence ID" value="NZ_CAMUSJ010000061.1"/>
</dbReference>
<dbReference type="OrthoDB" id="396983at2"/>
<evidence type="ECO:0000256" key="7">
    <source>
        <dbReference type="ARBA" id="ARBA00023136"/>
    </source>
</evidence>
<keyword evidence="2" id="KW-0813">Transport</keyword>
<evidence type="ECO:0000256" key="4">
    <source>
        <dbReference type="ARBA" id="ARBA00022597"/>
    </source>
</evidence>
<dbReference type="InterPro" id="IPR003352">
    <property type="entry name" value="PTS_EIIC"/>
</dbReference>
<feature type="transmembrane region" description="Helical" evidence="8">
    <location>
        <begin position="265"/>
        <end position="285"/>
    </location>
</feature>
<dbReference type="Pfam" id="PF13303">
    <property type="entry name" value="PTS_EIIC_2"/>
    <property type="match status" value="1"/>
</dbReference>
<evidence type="ECO:0000256" key="6">
    <source>
        <dbReference type="ARBA" id="ARBA00022989"/>
    </source>
</evidence>
<feature type="domain" description="Phosphotransferase system EIIC" evidence="9">
    <location>
        <begin position="33"/>
        <end position="368"/>
    </location>
</feature>
<evidence type="ECO:0000313" key="11">
    <source>
        <dbReference type="EMBL" id="NDO39656.1"/>
    </source>
</evidence>
<feature type="transmembrane region" description="Helical" evidence="8">
    <location>
        <begin position="182"/>
        <end position="201"/>
    </location>
</feature>
<comment type="caution">
    <text evidence="10">The sequence shown here is derived from an EMBL/GenBank/DDBJ whole genome shotgun (WGS) entry which is preliminary data.</text>
</comment>
<dbReference type="GO" id="GO:0008982">
    <property type="term" value="F:protein-N(PI)-phosphohistidine-sugar phosphotransferase activity"/>
    <property type="evidence" value="ECO:0007669"/>
    <property type="project" value="InterPro"/>
</dbReference>
<evidence type="ECO:0000259" key="9">
    <source>
        <dbReference type="Pfam" id="PF13303"/>
    </source>
</evidence>